<protein>
    <recommendedName>
        <fullName evidence="3">NmrA-like domain-containing protein</fullName>
    </recommendedName>
</protein>
<evidence type="ECO:0000256" key="2">
    <source>
        <dbReference type="ARBA" id="ARBA00022857"/>
    </source>
</evidence>
<dbReference type="OrthoDB" id="300709at2759"/>
<dbReference type="AlphaFoldDB" id="A0A6A6CDJ3"/>
<dbReference type="PANTHER" id="PTHR42748:SF28">
    <property type="entry name" value="NMRA-LIKE DOMAIN-CONTAINING PROTEIN"/>
    <property type="match status" value="1"/>
</dbReference>
<evidence type="ECO:0000313" key="4">
    <source>
        <dbReference type="EMBL" id="KAF2164002.1"/>
    </source>
</evidence>
<dbReference type="InterPro" id="IPR008030">
    <property type="entry name" value="NmrA-like"/>
</dbReference>
<gene>
    <name evidence="4" type="ORF">M409DRAFT_57102</name>
</gene>
<feature type="domain" description="NmrA-like" evidence="3">
    <location>
        <begin position="2"/>
        <end position="264"/>
    </location>
</feature>
<dbReference type="Pfam" id="PF05368">
    <property type="entry name" value="NmrA"/>
    <property type="match status" value="1"/>
</dbReference>
<organism evidence="4 5">
    <name type="scientific">Zasmidium cellare ATCC 36951</name>
    <dbReference type="NCBI Taxonomy" id="1080233"/>
    <lineage>
        <taxon>Eukaryota</taxon>
        <taxon>Fungi</taxon>
        <taxon>Dikarya</taxon>
        <taxon>Ascomycota</taxon>
        <taxon>Pezizomycotina</taxon>
        <taxon>Dothideomycetes</taxon>
        <taxon>Dothideomycetidae</taxon>
        <taxon>Mycosphaerellales</taxon>
        <taxon>Mycosphaerellaceae</taxon>
        <taxon>Zasmidium</taxon>
    </lineage>
</organism>
<dbReference type="PANTHER" id="PTHR42748">
    <property type="entry name" value="NITROGEN METABOLITE REPRESSION PROTEIN NMRA FAMILY MEMBER"/>
    <property type="match status" value="1"/>
</dbReference>
<keyword evidence="2" id="KW-0521">NADP</keyword>
<comment type="similarity">
    <text evidence="1">Belongs to the NmrA-type oxidoreductase family.</text>
</comment>
<name>A0A6A6CDJ3_ZASCE</name>
<dbReference type="GeneID" id="54566791"/>
<reference evidence="4" key="1">
    <citation type="journal article" date="2020" name="Stud. Mycol.">
        <title>101 Dothideomycetes genomes: a test case for predicting lifestyles and emergence of pathogens.</title>
        <authorList>
            <person name="Haridas S."/>
            <person name="Albert R."/>
            <person name="Binder M."/>
            <person name="Bloem J."/>
            <person name="Labutti K."/>
            <person name="Salamov A."/>
            <person name="Andreopoulos B."/>
            <person name="Baker S."/>
            <person name="Barry K."/>
            <person name="Bills G."/>
            <person name="Bluhm B."/>
            <person name="Cannon C."/>
            <person name="Castanera R."/>
            <person name="Culley D."/>
            <person name="Daum C."/>
            <person name="Ezra D."/>
            <person name="Gonzalez J."/>
            <person name="Henrissat B."/>
            <person name="Kuo A."/>
            <person name="Liang C."/>
            <person name="Lipzen A."/>
            <person name="Lutzoni F."/>
            <person name="Magnuson J."/>
            <person name="Mondo S."/>
            <person name="Nolan M."/>
            <person name="Ohm R."/>
            <person name="Pangilinan J."/>
            <person name="Park H.-J."/>
            <person name="Ramirez L."/>
            <person name="Alfaro M."/>
            <person name="Sun H."/>
            <person name="Tritt A."/>
            <person name="Yoshinaga Y."/>
            <person name="Zwiers L.-H."/>
            <person name="Turgeon B."/>
            <person name="Goodwin S."/>
            <person name="Spatafora J."/>
            <person name="Crous P."/>
            <person name="Grigoriev I."/>
        </authorList>
    </citation>
    <scope>NUCLEOTIDE SEQUENCE</scope>
    <source>
        <strain evidence="4">ATCC 36951</strain>
    </source>
</reference>
<dbReference type="Proteomes" id="UP000799537">
    <property type="component" value="Unassembled WGS sequence"/>
</dbReference>
<dbReference type="SUPFAM" id="SSF51735">
    <property type="entry name" value="NAD(P)-binding Rossmann-fold domains"/>
    <property type="match status" value="1"/>
</dbReference>
<sequence>MSTRLTVVGATGTQGGAVIEAALAAGGYQIRGITRNTSSETSRALQARGVEMVKANLLSFDSVKEAFADSNAIFAMTDFFQPFAALEADAEKTMEMEWQHAFNIVTAAAETPTLKHFIWSTLPHAANISNGEYSVPHFVAKNRAEDYIKNVPDLLAKTTFLWVGWYASNFQYPIFKPALIKTANMHAQFAPAPGDTRITSIGDTRNIGDFVVAALRQPEKTLPGRYISATIEDTSMRKMLDDWSEASQKEAIYIEVSLESYDRLWPGWGLVEGEYLRFSQEFGEKAWPFEGVLTAKDLGVETGRMKGVLETLRGMQLI</sequence>
<dbReference type="EMBL" id="ML993606">
    <property type="protein sequence ID" value="KAF2164002.1"/>
    <property type="molecule type" value="Genomic_DNA"/>
</dbReference>
<dbReference type="Gene3D" id="3.40.50.720">
    <property type="entry name" value="NAD(P)-binding Rossmann-like Domain"/>
    <property type="match status" value="1"/>
</dbReference>
<dbReference type="RefSeq" id="XP_033664891.1">
    <property type="nucleotide sequence ID" value="XM_033813519.1"/>
</dbReference>
<evidence type="ECO:0000256" key="1">
    <source>
        <dbReference type="ARBA" id="ARBA00006328"/>
    </source>
</evidence>
<evidence type="ECO:0000259" key="3">
    <source>
        <dbReference type="Pfam" id="PF05368"/>
    </source>
</evidence>
<dbReference type="CDD" id="cd05251">
    <property type="entry name" value="NmrA_like_SDR_a"/>
    <property type="match status" value="1"/>
</dbReference>
<accession>A0A6A6CDJ3</accession>
<dbReference type="InterPro" id="IPR051164">
    <property type="entry name" value="NmrA-like_oxidored"/>
</dbReference>
<proteinExistence type="inferred from homology"/>
<dbReference type="Gene3D" id="3.90.25.10">
    <property type="entry name" value="UDP-galactose 4-epimerase, domain 1"/>
    <property type="match status" value="1"/>
</dbReference>
<keyword evidence="5" id="KW-1185">Reference proteome</keyword>
<dbReference type="GO" id="GO:0005634">
    <property type="term" value="C:nucleus"/>
    <property type="evidence" value="ECO:0007669"/>
    <property type="project" value="TreeGrafter"/>
</dbReference>
<dbReference type="InterPro" id="IPR036291">
    <property type="entry name" value="NAD(P)-bd_dom_sf"/>
</dbReference>
<evidence type="ECO:0000313" key="5">
    <source>
        <dbReference type="Proteomes" id="UP000799537"/>
    </source>
</evidence>